<feature type="domain" description="Peptidase A1" evidence="5">
    <location>
        <begin position="68"/>
        <end position="321"/>
    </location>
</feature>
<dbReference type="eggNOG" id="KOG1339">
    <property type="taxonomic scope" value="Eukaryota"/>
</dbReference>
<dbReference type="PANTHER" id="PTHR13683:SF227">
    <property type="entry name" value="EUKARYOTIC ASPARTYL PROTEASE FAMILY PROTEIN"/>
    <property type="match status" value="1"/>
</dbReference>
<dbReference type="InterPro" id="IPR032861">
    <property type="entry name" value="TAXi_N"/>
</dbReference>
<comment type="similarity">
    <text evidence="1">Belongs to the peptidase A1 family.</text>
</comment>
<accession>V4TCU2</accession>
<dbReference type="InterPro" id="IPR021109">
    <property type="entry name" value="Peptidase_aspartic_dom_sf"/>
</dbReference>
<organism evidence="6 7">
    <name type="scientific">Citrus clementina</name>
    <name type="common">Clementine</name>
    <name type="synonym">Citrus deliciosa x Citrus sinensis</name>
    <dbReference type="NCBI Taxonomy" id="85681"/>
    <lineage>
        <taxon>Eukaryota</taxon>
        <taxon>Viridiplantae</taxon>
        <taxon>Streptophyta</taxon>
        <taxon>Embryophyta</taxon>
        <taxon>Tracheophyta</taxon>
        <taxon>Spermatophyta</taxon>
        <taxon>Magnoliopsida</taxon>
        <taxon>eudicotyledons</taxon>
        <taxon>Gunneridae</taxon>
        <taxon>Pentapetalae</taxon>
        <taxon>rosids</taxon>
        <taxon>malvids</taxon>
        <taxon>Sapindales</taxon>
        <taxon>Rutaceae</taxon>
        <taxon>Aurantioideae</taxon>
        <taxon>Citrus</taxon>
    </lineage>
</organism>
<keyword evidence="4" id="KW-0378">Hydrolase</keyword>
<dbReference type="Gene3D" id="2.40.70.10">
    <property type="entry name" value="Acid Proteases"/>
    <property type="match status" value="1"/>
</dbReference>
<keyword evidence="2" id="KW-0645">Protease</keyword>
<evidence type="ECO:0000256" key="2">
    <source>
        <dbReference type="ARBA" id="ARBA00022670"/>
    </source>
</evidence>
<evidence type="ECO:0000313" key="6">
    <source>
        <dbReference type="EMBL" id="ESR47471.1"/>
    </source>
</evidence>
<dbReference type="EMBL" id="KI536799">
    <property type="protein sequence ID" value="ESR47471.1"/>
    <property type="molecule type" value="Genomic_DNA"/>
</dbReference>
<dbReference type="Proteomes" id="UP000030687">
    <property type="component" value="Unassembled WGS sequence"/>
</dbReference>
<evidence type="ECO:0000256" key="4">
    <source>
        <dbReference type="ARBA" id="ARBA00022801"/>
    </source>
</evidence>
<reference evidence="6 7" key="1">
    <citation type="submission" date="2013-10" db="EMBL/GenBank/DDBJ databases">
        <authorList>
            <consortium name="International Citrus Genome Consortium"/>
            <person name="Jenkins J."/>
            <person name="Schmutz J."/>
            <person name="Prochnik S."/>
            <person name="Rokhsar D."/>
            <person name="Gmitter F."/>
            <person name="Ollitrault P."/>
            <person name="Machado M."/>
            <person name="Talon M."/>
            <person name="Wincker P."/>
            <person name="Jaillon O."/>
            <person name="Morgante M."/>
        </authorList>
    </citation>
    <scope>NUCLEOTIDE SEQUENCE</scope>
    <source>
        <strain evidence="7">cv. Clemenules</strain>
    </source>
</reference>
<dbReference type="GO" id="GO:0006508">
    <property type="term" value="P:proteolysis"/>
    <property type="evidence" value="ECO:0007669"/>
    <property type="project" value="UniProtKB-KW"/>
</dbReference>
<keyword evidence="3" id="KW-0064">Aspartyl protease</keyword>
<dbReference type="PROSITE" id="PS51767">
    <property type="entry name" value="PEPTIDASE_A1"/>
    <property type="match status" value="1"/>
</dbReference>
<evidence type="ECO:0000256" key="3">
    <source>
        <dbReference type="ARBA" id="ARBA00022750"/>
    </source>
</evidence>
<dbReference type="PANTHER" id="PTHR13683">
    <property type="entry name" value="ASPARTYL PROTEASES"/>
    <property type="match status" value="1"/>
</dbReference>
<gene>
    <name evidence="6" type="ORF">CICLE_v10001860mg</name>
</gene>
<dbReference type="InterPro" id="IPR001461">
    <property type="entry name" value="Aspartic_peptidase_A1"/>
</dbReference>
<keyword evidence="7" id="KW-1185">Reference proteome</keyword>
<dbReference type="FunFam" id="2.40.70.10:FF:000015">
    <property type="entry name" value="Aspartyl protease family protein"/>
    <property type="match status" value="1"/>
</dbReference>
<evidence type="ECO:0000256" key="1">
    <source>
        <dbReference type="ARBA" id="ARBA00007447"/>
    </source>
</evidence>
<proteinExistence type="inferred from homology"/>
<dbReference type="SUPFAM" id="SSF50630">
    <property type="entry name" value="Acid proteases"/>
    <property type="match status" value="1"/>
</dbReference>
<dbReference type="KEGG" id="cic:CICLE_v10001860mg"/>
<dbReference type="Gramene" id="ESR47471">
    <property type="protein sequence ID" value="ESR47471"/>
    <property type="gene ID" value="CICLE_v10001860mg"/>
</dbReference>
<evidence type="ECO:0000259" key="5">
    <source>
        <dbReference type="PROSITE" id="PS51767"/>
    </source>
</evidence>
<sequence>MNVEMKITSSTTMVFLFLVMSANFPGTFSYTKQIPAKLNSFQLPLPKSGAASSVFLRALGSIYPLGYFAVNLTVGKPPKLFDFDFDTGSDLTWVQCDAPCTGCTKPPEKQYKPHKNIVPCSNPRCAALHWPNPPRCKHPNDQCDYEIEYGDGGSSIGALVTDLFPLRFSNGSVFNVPLTFGCGYNQHNPGPLSPPDTAGVLGLGRGRISIVSQLREYGLIRNVIGHCIGQNGLGVLFLGDGKVPSSGVAWTPMLQNSADLKHYILGPAELLYSGKSCGLKDLNTHFRQRCLLCLFHKQSLPRNSFSDNERFNRDTAETCTR</sequence>
<name>V4TCU2_CITCL</name>
<dbReference type="InParanoid" id="V4TCU2"/>
<dbReference type="Pfam" id="PF14543">
    <property type="entry name" value="TAXi_N"/>
    <property type="match status" value="1"/>
</dbReference>
<dbReference type="InterPro" id="IPR033121">
    <property type="entry name" value="PEPTIDASE_A1"/>
</dbReference>
<evidence type="ECO:0000313" key="7">
    <source>
        <dbReference type="Proteomes" id="UP000030687"/>
    </source>
</evidence>
<dbReference type="AlphaFoldDB" id="V4TCU2"/>
<dbReference type="GO" id="GO:0004190">
    <property type="term" value="F:aspartic-type endopeptidase activity"/>
    <property type="evidence" value="ECO:0007669"/>
    <property type="project" value="UniProtKB-KW"/>
</dbReference>
<protein>
    <recommendedName>
        <fullName evidence="5">Peptidase A1 domain-containing protein</fullName>
    </recommendedName>
</protein>